<reference evidence="18 19" key="1">
    <citation type="submission" date="2020-04" db="EMBL/GenBank/DDBJ databases">
        <authorList>
            <person name="Hitch T.C.A."/>
            <person name="Wylensek D."/>
            <person name="Clavel T."/>
        </authorList>
    </citation>
    <scope>NUCLEOTIDE SEQUENCE [LARGE SCALE GENOMIC DNA]</scope>
    <source>
        <strain evidence="18 19">PG-251-APC-1</strain>
    </source>
</reference>
<feature type="binding site" evidence="17">
    <location>
        <position position="123"/>
    </location>
    <ligand>
        <name>[4Fe-4S] cluster</name>
        <dbReference type="ChEBI" id="CHEBI:49883"/>
    </ligand>
</feature>
<dbReference type="GO" id="GO:0051539">
    <property type="term" value="F:4 iron, 4 sulfur cluster binding"/>
    <property type="evidence" value="ECO:0007669"/>
    <property type="project" value="UniProtKB-UniRule"/>
</dbReference>
<feature type="binding site" evidence="17">
    <location>
        <position position="120"/>
    </location>
    <ligand>
        <name>[4Fe-4S] cluster</name>
        <dbReference type="ChEBI" id="CHEBI:49883"/>
    </ligand>
</feature>
<dbReference type="Proteomes" id="UP000522333">
    <property type="component" value="Unassembled WGS sequence"/>
</dbReference>
<keyword evidence="13 17" id="KW-1015">Disulfide bond</keyword>
<evidence type="ECO:0000256" key="13">
    <source>
        <dbReference type="ARBA" id="ARBA00023157"/>
    </source>
</evidence>
<comment type="pathway">
    <text evidence="2 17">tRNA modification; tRNA-queuosine biosynthesis.</text>
</comment>
<dbReference type="Pfam" id="PF02677">
    <property type="entry name" value="QueH"/>
    <property type="match status" value="1"/>
</dbReference>
<dbReference type="GO" id="GO:0052693">
    <property type="term" value="F:epoxyqueuosine reductase activity"/>
    <property type="evidence" value="ECO:0007669"/>
    <property type="project" value="UniProtKB-UniRule"/>
</dbReference>
<dbReference type="PANTHER" id="PTHR36701:SF1">
    <property type="entry name" value="EPOXYQUEUOSINE REDUCTASE QUEH"/>
    <property type="match status" value="1"/>
</dbReference>
<evidence type="ECO:0000256" key="7">
    <source>
        <dbReference type="ARBA" id="ARBA00022694"/>
    </source>
</evidence>
<evidence type="ECO:0000256" key="8">
    <source>
        <dbReference type="ARBA" id="ARBA00022723"/>
    </source>
</evidence>
<evidence type="ECO:0000256" key="4">
    <source>
        <dbReference type="ARBA" id="ARBA00012622"/>
    </source>
</evidence>
<evidence type="ECO:0000256" key="5">
    <source>
        <dbReference type="ARBA" id="ARBA00016895"/>
    </source>
</evidence>
<evidence type="ECO:0000256" key="1">
    <source>
        <dbReference type="ARBA" id="ARBA00002268"/>
    </source>
</evidence>
<dbReference type="HAMAP" id="MF_02089">
    <property type="entry name" value="QueH"/>
    <property type="match status" value="1"/>
</dbReference>
<feature type="binding site" evidence="17">
    <location>
        <position position="42"/>
    </location>
    <ligand>
        <name>[4Fe-4S] cluster</name>
        <dbReference type="ChEBI" id="CHEBI:49883"/>
    </ligand>
</feature>
<evidence type="ECO:0000256" key="17">
    <source>
        <dbReference type="HAMAP-Rule" id="MF_02089"/>
    </source>
</evidence>
<evidence type="ECO:0000313" key="19">
    <source>
        <dbReference type="Proteomes" id="UP000522333"/>
    </source>
</evidence>
<comment type="function">
    <text evidence="1 17">Catalyzes the conversion of epoxyqueuosine (oQ) to queuosine (Q), which is a hypermodified base found in the wobble positions of tRNA(Asp), tRNA(Asn), tRNA(His) and tRNA(Tyr).</text>
</comment>
<evidence type="ECO:0000256" key="2">
    <source>
        <dbReference type="ARBA" id="ARBA00004691"/>
    </source>
</evidence>
<comment type="similarity">
    <text evidence="3 17">Belongs to the QueH family.</text>
</comment>
<accession>A0A848CLB3</accession>
<keyword evidence="11 17" id="KW-0408">Iron</keyword>
<gene>
    <name evidence="17" type="primary">queH</name>
    <name evidence="18" type="ORF">HF854_11850</name>
</gene>
<dbReference type="GO" id="GO:0008616">
    <property type="term" value="P:tRNA queuosine(34) biosynthetic process"/>
    <property type="evidence" value="ECO:0007669"/>
    <property type="project" value="UniProtKB-UniRule"/>
</dbReference>
<proteinExistence type="inferred from homology"/>
<keyword evidence="8 17" id="KW-0479">Metal-binding</keyword>
<dbReference type="AlphaFoldDB" id="A0A848CLB3"/>
<feature type="binding site" evidence="17">
    <location>
        <position position="43"/>
    </location>
    <ligand>
        <name>[4Fe-4S] cluster</name>
        <dbReference type="ChEBI" id="CHEBI:49883"/>
    </ligand>
</feature>
<dbReference type="GO" id="GO:0046872">
    <property type="term" value="F:metal ion binding"/>
    <property type="evidence" value="ECO:0007669"/>
    <property type="project" value="UniProtKB-KW"/>
</dbReference>
<evidence type="ECO:0000256" key="11">
    <source>
        <dbReference type="ARBA" id="ARBA00023004"/>
    </source>
</evidence>
<dbReference type="UniPathway" id="UPA00392"/>
<keyword evidence="9 17" id="KW-0671">Queuosine biosynthesis</keyword>
<dbReference type="EC" id="1.17.99.6" evidence="4 17"/>
<comment type="caution">
    <text evidence="18">The sequence shown here is derived from an EMBL/GenBank/DDBJ whole genome shotgun (WGS) entry which is preliminary data.</text>
</comment>
<name>A0A848CLB3_9BACT</name>
<evidence type="ECO:0000256" key="3">
    <source>
        <dbReference type="ARBA" id="ARBA00008207"/>
    </source>
</evidence>
<keyword evidence="6 17" id="KW-0004">4Fe-4S</keyword>
<evidence type="ECO:0000256" key="12">
    <source>
        <dbReference type="ARBA" id="ARBA00023014"/>
    </source>
</evidence>
<evidence type="ECO:0000256" key="10">
    <source>
        <dbReference type="ARBA" id="ARBA00023002"/>
    </source>
</evidence>
<dbReference type="RefSeq" id="WP_168936474.1">
    <property type="nucleotide sequence ID" value="NZ_CAMMAI010000094.1"/>
</dbReference>
<feature type="disulfide bond" description="Redox-active" evidence="17">
    <location>
        <begin position="206"/>
        <end position="208"/>
    </location>
</feature>
<sequence length="227" mass="25499">MSGNQHPSVTDAPVETSAACPSGQAPVFEPVKGERSLLLHICCGPCSIMPVKRLQDEGFTVTAWYMNPNIQPLMEYLRRREAAEECAARLGIELICQDDTWDLVAWLRSVAGRDLPPQRCAWCCSSRMQAAVAYARANGYAHVSSSLLYSRYQPHDVIRAAGEHAAAAEDAPLSEGPRFVYRDFRTDWQAGIDFSKEWGVYRQPYCGCVYSEAERYDKKLQRLIKKS</sequence>
<keyword evidence="7 17" id="KW-0819">tRNA processing</keyword>
<evidence type="ECO:0000256" key="9">
    <source>
        <dbReference type="ARBA" id="ARBA00022785"/>
    </source>
</evidence>
<dbReference type="SUPFAM" id="SSF52402">
    <property type="entry name" value="Adenine nucleotide alpha hydrolases-like"/>
    <property type="match status" value="1"/>
</dbReference>
<protein>
    <recommendedName>
        <fullName evidence="5 17">Epoxyqueuosine reductase QueH</fullName>
        <ecNumber evidence="4 17">1.17.99.6</ecNumber>
    </recommendedName>
    <alternativeName>
        <fullName evidence="15 17">Queuosine biosynthesis protein QueH</fullName>
    </alternativeName>
</protein>
<dbReference type="EMBL" id="JABAFY010000078">
    <property type="protein sequence ID" value="NME53187.1"/>
    <property type="molecule type" value="Genomic_DNA"/>
</dbReference>
<comment type="catalytic activity">
    <reaction evidence="16 17">
        <text>epoxyqueuosine(34) in tRNA + AH2 = queuosine(34) in tRNA + A + H2O</text>
        <dbReference type="Rhea" id="RHEA:32159"/>
        <dbReference type="Rhea" id="RHEA-COMP:18571"/>
        <dbReference type="Rhea" id="RHEA-COMP:18582"/>
        <dbReference type="ChEBI" id="CHEBI:13193"/>
        <dbReference type="ChEBI" id="CHEBI:15377"/>
        <dbReference type="ChEBI" id="CHEBI:17499"/>
        <dbReference type="ChEBI" id="CHEBI:194431"/>
        <dbReference type="ChEBI" id="CHEBI:194443"/>
        <dbReference type="EC" id="1.17.99.6"/>
    </reaction>
</comment>
<keyword evidence="10 17" id="KW-0560">Oxidoreductase</keyword>
<organism evidence="18 19">
    <name type="scientific">Desulfovibrio piger</name>
    <dbReference type="NCBI Taxonomy" id="901"/>
    <lineage>
        <taxon>Bacteria</taxon>
        <taxon>Pseudomonadati</taxon>
        <taxon>Thermodesulfobacteriota</taxon>
        <taxon>Desulfovibrionia</taxon>
        <taxon>Desulfovibrionales</taxon>
        <taxon>Desulfovibrionaceae</taxon>
        <taxon>Desulfovibrio</taxon>
    </lineage>
</organism>
<keyword evidence="12 17" id="KW-0411">Iron-sulfur</keyword>
<keyword evidence="14 17" id="KW-0676">Redox-active center</keyword>
<evidence type="ECO:0000313" key="18">
    <source>
        <dbReference type="EMBL" id="NME53187.1"/>
    </source>
</evidence>
<evidence type="ECO:0000256" key="6">
    <source>
        <dbReference type="ARBA" id="ARBA00022485"/>
    </source>
</evidence>
<dbReference type="InterPro" id="IPR003828">
    <property type="entry name" value="QueH"/>
</dbReference>
<evidence type="ECO:0000256" key="15">
    <source>
        <dbReference type="ARBA" id="ARBA00031446"/>
    </source>
</evidence>
<evidence type="ECO:0000256" key="14">
    <source>
        <dbReference type="ARBA" id="ARBA00023284"/>
    </source>
</evidence>
<dbReference type="PANTHER" id="PTHR36701">
    <property type="entry name" value="EPOXYQUEUOSINE REDUCTASE QUEH"/>
    <property type="match status" value="1"/>
</dbReference>
<evidence type="ECO:0000256" key="16">
    <source>
        <dbReference type="ARBA" id="ARBA00047415"/>
    </source>
</evidence>